<keyword evidence="1" id="KW-0732">Signal</keyword>
<accession>A0A934QW19</accession>
<feature type="chain" id="PRO_5036897325" description="Secreted protein" evidence="1">
    <location>
        <begin position="32"/>
        <end position="154"/>
    </location>
</feature>
<comment type="caution">
    <text evidence="2">The sequence shown here is derived from an EMBL/GenBank/DDBJ whole genome shotgun (WGS) entry which is preliminary data.</text>
</comment>
<evidence type="ECO:0000313" key="2">
    <source>
        <dbReference type="EMBL" id="MBK1787426.1"/>
    </source>
</evidence>
<name>A0A934QW19_9PSEU</name>
<evidence type="ECO:0008006" key="4">
    <source>
        <dbReference type="Google" id="ProtNLM"/>
    </source>
</evidence>
<dbReference type="Proteomes" id="UP000635245">
    <property type="component" value="Unassembled WGS sequence"/>
</dbReference>
<gene>
    <name evidence="2" type="ORF">JHE00_24140</name>
</gene>
<reference evidence="2" key="1">
    <citation type="submission" date="2020-12" db="EMBL/GenBank/DDBJ databases">
        <title>Prauserella sp. ASG 168, a novel actinomycete isolated from cave rock.</title>
        <authorList>
            <person name="Suriyachadkun C."/>
        </authorList>
    </citation>
    <scope>NUCLEOTIDE SEQUENCE</scope>
    <source>
        <strain evidence="2">ASG 168</strain>
    </source>
</reference>
<evidence type="ECO:0000313" key="3">
    <source>
        <dbReference type="Proteomes" id="UP000635245"/>
    </source>
</evidence>
<dbReference type="EMBL" id="JAENJH010000006">
    <property type="protein sequence ID" value="MBK1787426.1"/>
    <property type="molecule type" value="Genomic_DNA"/>
</dbReference>
<protein>
    <recommendedName>
        <fullName evidence="4">Secreted protein</fullName>
    </recommendedName>
</protein>
<evidence type="ECO:0000256" key="1">
    <source>
        <dbReference type="SAM" id="SignalP"/>
    </source>
</evidence>
<dbReference type="RefSeq" id="WP_200322013.1">
    <property type="nucleotide sequence ID" value="NZ_JAENJH010000006.1"/>
</dbReference>
<dbReference type="AlphaFoldDB" id="A0A934QW19"/>
<proteinExistence type="predicted"/>
<keyword evidence="3" id="KW-1185">Reference proteome</keyword>
<sequence length="154" mass="16790">MRSKRLRRAGTSGALVAAALGTSMVVAPASASAVSEWKCYGTQVERCATVWWDEAEDTYRARAKITDMPGGGAYEVKVTNVKLINFDGDRLVTVKSKQDYDGWHDTEDLAGTATVDPCDYGNPSFEVKATFSWRGAGSGEKTWSPDQGWSMFCD</sequence>
<organism evidence="2 3">
    <name type="scientific">Prauserella cavernicola</name>
    <dbReference type="NCBI Taxonomy" id="2800127"/>
    <lineage>
        <taxon>Bacteria</taxon>
        <taxon>Bacillati</taxon>
        <taxon>Actinomycetota</taxon>
        <taxon>Actinomycetes</taxon>
        <taxon>Pseudonocardiales</taxon>
        <taxon>Pseudonocardiaceae</taxon>
        <taxon>Prauserella</taxon>
    </lineage>
</organism>
<feature type="signal peptide" evidence="1">
    <location>
        <begin position="1"/>
        <end position="31"/>
    </location>
</feature>